<protein>
    <recommendedName>
        <fullName evidence="1">non-specific serine/threonine protein kinase</fullName>
        <ecNumber evidence="1">2.7.11.1</ecNumber>
    </recommendedName>
</protein>
<evidence type="ECO:0000256" key="7">
    <source>
        <dbReference type="ARBA" id="ARBA00047899"/>
    </source>
</evidence>
<keyword evidence="3" id="KW-0808">Transferase</keyword>
<comment type="caution">
    <text evidence="10">The sequence shown here is derived from an EMBL/GenBank/DDBJ whole genome shotgun (WGS) entry which is preliminary data.</text>
</comment>
<dbReference type="Gene3D" id="1.10.510.10">
    <property type="entry name" value="Transferase(Phosphotransferase) domain 1"/>
    <property type="match status" value="1"/>
</dbReference>
<dbReference type="EMBL" id="JANIEX010000291">
    <property type="protein sequence ID" value="KAJ3569389.1"/>
    <property type="molecule type" value="Genomic_DNA"/>
</dbReference>
<keyword evidence="6" id="KW-0067">ATP-binding</keyword>
<dbReference type="GO" id="GO:0005524">
    <property type="term" value="F:ATP binding"/>
    <property type="evidence" value="ECO:0007669"/>
    <property type="project" value="UniProtKB-KW"/>
</dbReference>
<evidence type="ECO:0000256" key="8">
    <source>
        <dbReference type="ARBA" id="ARBA00048679"/>
    </source>
</evidence>
<evidence type="ECO:0000256" key="6">
    <source>
        <dbReference type="ARBA" id="ARBA00022840"/>
    </source>
</evidence>
<dbReference type="AlphaFoldDB" id="A0AAD5YUX7"/>
<evidence type="ECO:0000256" key="4">
    <source>
        <dbReference type="ARBA" id="ARBA00022741"/>
    </source>
</evidence>
<dbReference type="InterPro" id="IPR011009">
    <property type="entry name" value="Kinase-like_dom_sf"/>
</dbReference>
<reference evidence="10" key="1">
    <citation type="submission" date="2022-07" db="EMBL/GenBank/DDBJ databases">
        <title>Genome Sequence of Leucocoprinus birnbaumii.</title>
        <authorList>
            <person name="Buettner E."/>
        </authorList>
    </citation>
    <scope>NUCLEOTIDE SEQUENCE</scope>
    <source>
        <strain evidence="10">VT141</strain>
    </source>
</reference>
<dbReference type="GO" id="GO:0000245">
    <property type="term" value="P:spliceosomal complex assembly"/>
    <property type="evidence" value="ECO:0007669"/>
    <property type="project" value="TreeGrafter"/>
</dbReference>
<accession>A0AAD5YUX7</accession>
<comment type="catalytic activity">
    <reaction evidence="8">
        <text>L-seryl-[protein] + ATP = O-phospho-L-seryl-[protein] + ADP + H(+)</text>
        <dbReference type="Rhea" id="RHEA:17989"/>
        <dbReference type="Rhea" id="RHEA-COMP:9863"/>
        <dbReference type="Rhea" id="RHEA-COMP:11604"/>
        <dbReference type="ChEBI" id="CHEBI:15378"/>
        <dbReference type="ChEBI" id="CHEBI:29999"/>
        <dbReference type="ChEBI" id="CHEBI:30616"/>
        <dbReference type="ChEBI" id="CHEBI:83421"/>
        <dbReference type="ChEBI" id="CHEBI:456216"/>
        <dbReference type="EC" id="2.7.11.1"/>
    </reaction>
</comment>
<name>A0AAD5YUX7_9AGAR</name>
<dbReference type="GO" id="GO:0005634">
    <property type="term" value="C:nucleus"/>
    <property type="evidence" value="ECO:0007669"/>
    <property type="project" value="TreeGrafter"/>
</dbReference>
<keyword evidence="4" id="KW-0547">Nucleotide-binding</keyword>
<dbReference type="PROSITE" id="PS50011">
    <property type="entry name" value="PROTEIN_KINASE_DOM"/>
    <property type="match status" value="1"/>
</dbReference>
<gene>
    <name evidence="10" type="ORF">NP233_g5080</name>
</gene>
<evidence type="ECO:0000256" key="3">
    <source>
        <dbReference type="ARBA" id="ARBA00022679"/>
    </source>
</evidence>
<comment type="catalytic activity">
    <reaction evidence="7">
        <text>L-threonyl-[protein] + ATP = O-phospho-L-threonyl-[protein] + ADP + H(+)</text>
        <dbReference type="Rhea" id="RHEA:46608"/>
        <dbReference type="Rhea" id="RHEA-COMP:11060"/>
        <dbReference type="Rhea" id="RHEA-COMP:11605"/>
        <dbReference type="ChEBI" id="CHEBI:15378"/>
        <dbReference type="ChEBI" id="CHEBI:30013"/>
        <dbReference type="ChEBI" id="CHEBI:30616"/>
        <dbReference type="ChEBI" id="CHEBI:61977"/>
        <dbReference type="ChEBI" id="CHEBI:456216"/>
        <dbReference type="EC" id="2.7.11.1"/>
    </reaction>
</comment>
<dbReference type="PANTHER" id="PTHR47634">
    <property type="entry name" value="PROTEIN KINASE DOMAIN-CONTAINING PROTEIN-RELATED"/>
    <property type="match status" value="1"/>
</dbReference>
<dbReference type="GO" id="GO:0050684">
    <property type="term" value="P:regulation of mRNA processing"/>
    <property type="evidence" value="ECO:0007669"/>
    <property type="project" value="TreeGrafter"/>
</dbReference>
<dbReference type="SUPFAM" id="SSF56112">
    <property type="entry name" value="Protein kinase-like (PK-like)"/>
    <property type="match status" value="1"/>
</dbReference>
<dbReference type="InterPro" id="IPR051334">
    <property type="entry name" value="SRPK"/>
</dbReference>
<dbReference type="PANTHER" id="PTHR47634:SF9">
    <property type="entry name" value="PROTEIN KINASE DOMAIN-CONTAINING PROTEIN-RELATED"/>
    <property type="match status" value="1"/>
</dbReference>
<keyword evidence="5" id="KW-0418">Kinase</keyword>
<evidence type="ECO:0000313" key="10">
    <source>
        <dbReference type="EMBL" id="KAJ3569389.1"/>
    </source>
</evidence>
<organism evidence="10 11">
    <name type="scientific">Leucocoprinus birnbaumii</name>
    <dbReference type="NCBI Taxonomy" id="56174"/>
    <lineage>
        <taxon>Eukaryota</taxon>
        <taxon>Fungi</taxon>
        <taxon>Dikarya</taxon>
        <taxon>Basidiomycota</taxon>
        <taxon>Agaricomycotina</taxon>
        <taxon>Agaricomycetes</taxon>
        <taxon>Agaricomycetidae</taxon>
        <taxon>Agaricales</taxon>
        <taxon>Agaricineae</taxon>
        <taxon>Agaricaceae</taxon>
        <taxon>Leucocoprinus</taxon>
    </lineage>
</organism>
<dbReference type="SMART" id="SM00220">
    <property type="entry name" value="S_TKc"/>
    <property type="match status" value="1"/>
</dbReference>
<evidence type="ECO:0000259" key="9">
    <source>
        <dbReference type="PROSITE" id="PS50011"/>
    </source>
</evidence>
<dbReference type="Gene3D" id="3.30.200.20">
    <property type="entry name" value="Phosphorylase Kinase, domain 1"/>
    <property type="match status" value="1"/>
</dbReference>
<dbReference type="Pfam" id="PF00069">
    <property type="entry name" value="Pkinase"/>
    <property type="match status" value="1"/>
</dbReference>
<feature type="domain" description="Protein kinase" evidence="9">
    <location>
        <begin position="79"/>
        <end position="453"/>
    </location>
</feature>
<sequence length="454" mass="51982">MLHTLSNLRPSRCVHSFYKLVSRRSSSSSQKMTGHEWEDQARIFLQELKATDPKELVKSMGGHRKPPEENLFASYDEGFGYITSVAVGRSVEGFKFVRKTAYRLTSDTSKKPREFYTLKLLTSQASVNNATGRAIEFDVYRKIGTVNPSSPGFNHCLHLEQSFTIFSPNGVHSCFVTEALSSSLARLREPGKNRFSLPIVKRITKQVLHALDYLHRECGYIHTGIKESDNILASIPEPKHSRIENYVLSHSYRVYGPPLKLKSEEMPIIFTCSQPLPYFDLGGSLEEISVRLMDFSHATPVDNPDRSYYCQPGILRAPEVTLQYPWTSTIDIWTVGCLVFELLTERYLFNQDDTGDNDYSHELHLQHIEECLGPFPLEFLKDCKDWGKYFDEKGMLLHKDSNCEPTPIEDVLRALEVMDEDKIPNTANFIRKCLTLDPKLRPSAQELLRDDWLS</sequence>
<keyword evidence="2" id="KW-0723">Serine/threonine-protein kinase</keyword>
<dbReference type="GO" id="GO:0005737">
    <property type="term" value="C:cytoplasm"/>
    <property type="evidence" value="ECO:0007669"/>
    <property type="project" value="TreeGrafter"/>
</dbReference>
<evidence type="ECO:0000256" key="1">
    <source>
        <dbReference type="ARBA" id="ARBA00012513"/>
    </source>
</evidence>
<dbReference type="Proteomes" id="UP001213000">
    <property type="component" value="Unassembled WGS sequence"/>
</dbReference>
<dbReference type="GO" id="GO:0004674">
    <property type="term" value="F:protein serine/threonine kinase activity"/>
    <property type="evidence" value="ECO:0007669"/>
    <property type="project" value="UniProtKB-KW"/>
</dbReference>
<evidence type="ECO:0000256" key="2">
    <source>
        <dbReference type="ARBA" id="ARBA00022527"/>
    </source>
</evidence>
<dbReference type="InterPro" id="IPR000719">
    <property type="entry name" value="Prot_kinase_dom"/>
</dbReference>
<evidence type="ECO:0000256" key="5">
    <source>
        <dbReference type="ARBA" id="ARBA00022777"/>
    </source>
</evidence>
<proteinExistence type="predicted"/>
<evidence type="ECO:0000313" key="11">
    <source>
        <dbReference type="Proteomes" id="UP001213000"/>
    </source>
</evidence>
<keyword evidence="11" id="KW-1185">Reference proteome</keyword>
<dbReference type="EC" id="2.7.11.1" evidence="1"/>